<dbReference type="GO" id="GO:0016740">
    <property type="term" value="F:transferase activity"/>
    <property type="evidence" value="ECO:0007669"/>
    <property type="project" value="UniProtKB-KW"/>
</dbReference>
<evidence type="ECO:0000313" key="2">
    <source>
        <dbReference type="EMBL" id="RYT79734.1"/>
    </source>
</evidence>
<dbReference type="InterPro" id="IPR001173">
    <property type="entry name" value="Glyco_trans_2-like"/>
</dbReference>
<feature type="domain" description="Glycosyltransferase 2-like" evidence="1">
    <location>
        <begin position="11"/>
        <end position="112"/>
    </location>
</feature>
<gene>
    <name evidence="2" type="ORF">EAJ06_12435</name>
</gene>
<dbReference type="Gene3D" id="3.90.550.10">
    <property type="entry name" value="Spore Coat Polysaccharide Biosynthesis Protein SpsA, Chain A"/>
    <property type="match status" value="1"/>
</dbReference>
<proteinExistence type="predicted"/>
<evidence type="ECO:0000313" key="3">
    <source>
        <dbReference type="Proteomes" id="UP000291191"/>
    </source>
</evidence>
<dbReference type="OrthoDB" id="6307329at2"/>
<reference evidence="2 3" key="1">
    <citation type="journal article" date="2019" name="Science, e1252229">
        <title>Invertible promoters mediate bacterial phase variation, antibiotic resistance, and host adaptation in the gut.</title>
        <authorList>
            <person name="Jiang X."/>
            <person name="Hall A.B."/>
            <person name="Arthur T.D."/>
            <person name="Plichta D.R."/>
            <person name="Covington C.T."/>
            <person name="Poyet M."/>
            <person name="Crothers J."/>
            <person name="Moses P.L."/>
            <person name="Tolonen A.C."/>
            <person name="Vlamakis H."/>
            <person name="Alm E.J."/>
            <person name="Xavier R.J."/>
        </authorList>
    </citation>
    <scope>NUCLEOTIDE SEQUENCE [LARGE SCALE GENOMIC DNA]</scope>
    <source>
        <strain evidence="3">bf_0095</strain>
    </source>
</reference>
<comment type="caution">
    <text evidence="2">The sequence shown here is derived from an EMBL/GenBank/DDBJ whole genome shotgun (WGS) entry which is preliminary data.</text>
</comment>
<dbReference type="AlphaFoldDB" id="A0A4Q5HF17"/>
<dbReference type="InterPro" id="IPR029044">
    <property type="entry name" value="Nucleotide-diphossugar_trans"/>
</dbReference>
<accession>A0A4Q5HF17</accession>
<sequence length="279" mass="32515">MSKVLAFTVVYPQAEKYIGDFIKCLSQQTFSYFDVLIVNDRCNQEDISEAFSAFNTHLINSNESPSKNRQIGIEYAFNNNYDYLVFCDIDDWFLPNRFETSLYYLKNADIVVNNLNIVGEHRERLCDRYFSFSIDTSIVIDSNYLKDKNLLGLSNTAIKVQEKALVEFPKDISIGDWYYYSICAERGLTIVYCDDALTDYRQHDNNLIGIDDFSVSLFRKLIKLKIEHYSFMNVLYPSYMLLLGEARSLESLTDDELSALIKKNKNANAHPLWWENIKK</sequence>
<protein>
    <submittedName>
        <fullName evidence="2">Glycosyltransferase</fullName>
    </submittedName>
</protein>
<evidence type="ECO:0000259" key="1">
    <source>
        <dbReference type="Pfam" id="PF00535"/>
    </source>
</evidence>
<dbReference type="Pfam" id="PF00535">
    <property type="entry name" value="Glycos_transf_2"/>
    <property type="match status" value="1"/>
</dbReference>
<keyword evidence="3" id="KW-1185">Reference proteome</keyword>
<keyword evidence="2" id="KW-0808">Transferase</keyword>
<dbReference type="RefSeq" id="WP_115502541.1">
    <property type="nucleotide sequence ID" value="NZ_CABMMK010000003.1"/>
</dbReference>
<organism evidence="2 3">
    <name type="scientific">Bacteroides intestinalis</name>
    <dbReference type="NCBI Taxonomy" id="329854"/>
    <lineage>
        <taxon>Bacteria</taxon>
        <taxon>Pseudomonadati</taxon>
        <taxon>Bacteroidota</taxon>
        <taxon>Bacteroidia</taxon>
        <taxon>Bacteroidales</taxon>
        <taxon>Bacteroidaceae</taxon>
        <taxon>Bacteroides</taxon>
    </lineage>
</organism>
<name>A0A4Q5HF17_9BACE</name>
<dbReference type="EMBL" id="RCXO01000015">
    <property type="protein sequence ID" value="RYT79734.1"/>
    <property type="molecule type" value="Genomic_DNA"/>
</dbReference>
<dbReference type="SUPFAM" id="SSF53448">
    <property type="entry name" value="Nucleotide-diphospho-sugar transferases"/>
    <property type="match status" value="1"/>
</dbReference>
<dbReference type="Proteomes" id="UP000291191">
    <property type="component" value="Unassembled WGS sequence"/>
</dbReference>